<dbReference type="SUPFAM" id="SSF55729">
    <property type="entry name" value="Acyl-CoA N-acyltransferases (Nat)"/>
    <property type="match status" value="1"/>
</dbReference>
<reference evidence="4 5" key="1">
    <citation type="journal article" date="2019" name="Anaerobe">
        <title>Detection of Robinsoniella peoriensis in multiple bone samples of a trauma patient.</title>
        <authorList>
            <person name="Schrottner P."/>
            <person name="Hartwich K."/>
            <person name="Bunk B."/>
            <person name="Schober I."/>
            <person name="Helbig S."/>
            <person name="Rudolph W.W."/>
            <person name="Gunzer F."/>
        </authorList>
    </citation>
    <scope>NUCLEOTIDE SEQUENCE [LARGE SCALE GENOMIC DNA]</scope>
    <source>
        <strain evidence="4 5">DSM 106044</strain>
    </source>
</reference>
<dbReference type="PANTHER" id="PTHR43420">
    <property type="entry name" value="ACETYLTRANSFERASE"/>
    <property type="match status" value="1"/>
</dbReference>
<proteinExistence type="predicted"/>
<dbReference type="GO" id="GO:0016747">
    <property type="term" value="F:acyltransferase activity, transferring groups other than amino-acyl groups"/>
    <property type="evidence" value="ECO:0007669"/>
    <property type="project" value="InterPro"/>
</dbReference>
<dbReference type="InterPro" id="IPR016181">
    <property type="entry name" value="Acyl_CoA_acyltransferase"/>
</dbReference>
<feature type="domain" description="N-acetyltransferase" evidence="3">
    <location>
        <begin position="11"/>
        <end position="149"/>
    </location>
</feature>
<keyword evidence="2" id="KW-0012">Acyltransferase</keyword>
<dbReference type="AlphaFoldDB" id="A0A4U8QDZ9"/>
<dbReference type="Pfam" id="PF13527">
    <property type="entry name" value="Acetyltransf_9"/>
    <property type="match status" value="1"/>
</dbReference>
<evidence type="ECO:0000256" key="2">
    <source>
        <dbReference type="ARBA" id="ARBA00023315"/>
    </source>
</evidence>
<protein>
    <submittedName>
        <fullName evidence="4">Putative acetyltransferase involved in intracellular survival</fullName>
    </submittedName>
</protein>
<dbReference type="InterPro" id="IPR000182">
    <property type="entry name" value="GNAT_dom"/>
</dbReference>
<organism evidence="4 5">
    <name type="scientific">Robinsoniella peoriensis</name>
    <dbReference type="NCBI Taxonomy" id="180332"/>
    <lineage>
        <taxon>Bacteria</taxon>
        <taxon>Bacillati</taxon>
        <taxon>Bacillota</taxon>
        <taxon>Clostridia</taxon>
        <taxon>Lachnospirales</taxon>
        <taxon>Lachnospiraceae</taxon>
        <taxon>Robinsoniella</taxon>
    </lineage>
</organism>
<dbReference type="Gene3D" id="3.40.630.30">
    <property type="match status" value="1"/>
</dbReference>
<comment type="caution">
    <text evidence="4">The sequence shown here is derived from an EMBL/GenBank/DDBJ whole genome shotgun (WGS) entry which is preliminary data.</text>
</comment>
<dbReference type="EMBL" id="QGQD01000058">
    <property type="protein sequence ID" value="TLD00146.1"/>
    <property type="molecule type" value="Genomic_DNA"/>
</dbReference>
<evidence type="ECO:0000313" key="4">
    <source>
        <dbReference type="EMBL" id="TLD00146.1"/>
    </source>
</evidence>
<dbReference type="RefSeq" id="WP_138002747.1">
    <property type="nucleotide sequence ID" value="NZ_CAUSDN010000095.1"/>
</dbReference>
<dbReference type="PROSITE" id="PS51186">
    <property type="entry name" value="GNAT"/>
    <property type="match status" value="1"/>
</dbReference>
<keyword evidence="1 4" id="KW-0808">Transferase</keyword>
<evidence type="ECO:0000313" key="5">
    <source>
        <dbReference type="Proteomes" id="UP000306509"/>
    </source>
</evidence>
<dbReference type="CDD" id="cd04301">
    <property type="entry name" value="NAT_SF"/>
    <property type="match status" value="1"/>
</dbReference>
<gene>
    <name evidence="4" type="ORF">DSM106044_02985</name>
</gene>
<sequence>MSIPIEKRWEIKIVDPQDANMRSAYNSLTESVFGFQFEKWYQEGFWKKQHVPYVVMCEGEIAANISANIMELNVFGQRKTYLQLGTVMTAKKYRGQGFAKLIMEKVLKEYRDRFDLIYLFANDTVLDFYPKYGFEKITQYYYSKEIMRGQQNKNPINIRKLDLNRAKDKVLAMKYMELENPFSSLTMVNNVELYMFYAMMFYGEQLYYIEEADTLVFAEYQDDTLILAEVFCQKKVSLSQVIEMLANETITQVKLMFTPEDKDGFRIDEVKEEETLLFGKGKDAEFFREKKCMFPVLSHT</sequence>
<dbReference type="STRING" id="180332.GCA_000797495_03049"/>
<name>A0A4U8QDZ9_9FIRM</name>
<dbReference type="Proteomes" id="UP000306509">
    <property type="component" value="Unassembled WGS sequence"/>
</dbReference>
<accession>A0A4U8QDZ9</accession>
<dbReference type="InterPro" id="IPR050680">
    <property type="entry name" value="YpeA/RimI_acetyltransf"/>
</dbReference>
<dbReference type="PANTHER" id="PTHR43420:SF31">
    <property type="entry name" value="ACETYLTRANSFERASE"/>
    <property type="match status" value="1"/>
</dbReference>
<keyword evidence="5" id="KW-1185">Reference proteome</keyword>
<evidence type="ECO:0000259" key="3">
    <source>
        <dbReference type="PROSITE" id="PS51186"/>
    </source>
</evidence>
<evidence type="ECO:0000256" key="1">
    <source>
        <dbReference type="ARBA" id="ARBA00022679"/>
    </source>
</evidence>